<dbReference type="GO" id="GO:0006508">
    <property type="term" value="P:proteolysis"/>
    <property type="evidence" value="ECO:0007669"/>
    <property type="project" value="UniProtKB-KW"/>
</dbReference>
<dbReference type="RefSeq" id="WP_285065384.1">
    <property type="nucleotide sequence ID" value="NZ_JASOOE010000003.1"/>
</dbReference>
<feature type="transmembrane region" description="Helical" evidence="1">
    <location>
        <begin position="142"/>
        <end position="160"/>
    </location>
</feature>
<dbReference type="GO" id="GO:0008233">
    <property type="term" value="F:peptidase activity"/>
    <property type="evidence" value="ECO:0007669"/>
    <property type="project" value="UniProtKB-KW"/>
</dbReference>
<keyword evidence="2" id="KW-0645">Protease</keyword>
<feature type="transmembrane region" description="Helical" evidence="1">
    <location>
        <begin position="110"/>
        <end position="135"/>
    </location>
</feature>
<accession>A0AAJ1Q571</accession>
<gene>
    <name evidence="2" type="ORF">QP433_02010</name>
</gene>
<protein>
    <submittedName>
        <fullName evidence="2">PrsW family glutamic-type intramembrane protease</fullName>
        <ecNumber evidence="2">3.4.-.-</ecNumber>
    </submittedName>
</protein>
<organism evidence="2 3">
    <name type="scientific">Facklamia hominis</name>
    <dbReference type="NCBI Taxonomy" id="178214"/>
    <lineage>
        <taxon>Bacteria</taxon>
        <taxon>Bacillati</taxon>
        <taxon>Bacillota</taxon>
        <taxon>Bacilli</taxon>
        <taxon>Lactobacillales</taxon>
        <taxon>Aerococcaceae</taxon>
        <taxon>Facklamia</taxon>
    </lineage>
</organism>
<dbReference type="EC" id="3.4.-.-" evidence="2"/>
<evidence type="ECO:0000313" key="3">
    <source>
        <dbReference type="Proteomes" id="UP001229251"/>
    </source>
</evidence>
<keyword evidence="1" id="KW-0472">Membrane</keyword>
<evidence type="ECO:0000313" key="2">
    <source>
        <dbReference type="EMBL" id="MDK7186747.1"/>
    </source>
</evidence>
<keyword evidence="1" id="KW-0812">Transmembrane</keyword>
<dbReference type="Proteomes" id="UP001229251">
    <property type="component" value="Unassembled WGS sequence"/>
</dbReference>
<sequence length="278" mass="31869">MIIDRKKTTSFILILFLFFFGLDWESVQLMDSNFLSYSTNQQVYLMMGPLLMAIAIFIWIGYLAKRWHQFNWLTSCLLFLVCSFATGWLAAEYNDFVDTWLGQQFDQSAFLDYLLAFTGAVGEEVIKLVLVGLLAHCLNYKTPAQLFIIGCLVGLGFQWVEDLSYVFLAENLDDSLVTAITRLSNGFCSHWVYTGITGYALSHWFSTDQKIQGPKAIGLICLIILLHFIWNSPLSEFFLLPITLNLLTALIYLTIVLILDHQSINPLFKQQTLIYFKQ</sequence>
<feature type="transmembrane region" description="Helical" evidence="1">
    <location>
        <begin position="237"/>
        <end position="259"/>
    </location>
</feature>
<keyword evidence="1" id="KW-1133">Transmembrane helix</keyword>
<reference evidence="2" key="1">
    <citation type="submission" date="2023-05" db="EMBL/GenBank/DDBJ databases">
        <title>Cataloging the Phylogenetic Diversity of Human Bladder Bacteria.</title>
        <authorList>
            <person name="Du J."/>
        </authorList>
    </citation>
    <scope>NUCLEOTIDE SEQUENCE</scope>
    <source>
        <strain evidence="2">UMB1231</strain>
    </source>
</reference>
<dbReference type="Pfam" id="PF13367">
    <property type="entry name" value="PrsW-protease"/>
    <property type="match status" value="1"/>
</dbReference>
<dbReference type="EMBL" id="JASOOE010000003">
    <property type="protein sequence ID" value="MDK7186747.1"/>
    <property type="molecule type" value="Genomic_DNA"/>
</dbReference>
<evidence type="ECO:0000256" key="1">
    <source>
        <dbReference type="SAM" id="Phobius"/>
    </source>
</evidence>
<feature type="transmembrane region" description="Helical" evidence="1">
    <location>
        <begin position="213"/>
        <end position="231"/>
    </location>
</feature>
<comment type="caution">
    <text evidence="2">The sequence shown here is derived from an EMBL/GenBank/DDBJ whole genome shotgun (WGS) entry which is preliminary data.</text>
</comment>
<feature type="transmembrane region" description="Helical" evidence="1">
    <location>
        <begin position="70"/>
        <end position="90"/>
    </location>
</feature>
<feature type="transmembrane region" description="Helical" evidence="1">
    <location>
        <begin position="42"/>
        <end position="63"/>
    </location>
</feature>
<dbReference type="AlphaFoldDB" id="A0AAJ1Q571"/>
<keyword evidence="2" id="KW-0378">Hydrolase</keyword>
<name>A0AAJ1Q571_9LACT</name>
<feature type="transmembrane region" description="Helical" evidence="1">
    <location>
        <begin position="12"/>
        <end position="30"/>
    </location>
</feature>
<dbReference type="InterPro" id="IPR026898">
    <property type="entry name" value="PrsW"/>
</dbReference>
<proteinExistence type="predicted"/>